<accession>A0A154NWG4</accession>
<gene>
    <name evidence="1" type="ORF">WN55_01280</name>
</gene>
<dbReference type="AlphaFoldDB" id="A0A154NWG4"/>
<evidence type="ECO:0000313" key="1">
    <source>
        <dbReference type="EMBL" id="KZC04019.1"/>
    </source>
</evidence>
<organism evidence="1 2">
    <name type="scientific">Dufourea novaeangliae</name>
    <name type="common">Sweat bee</name>
    <dbReference type="NCBI Taxonomy" id="178035"/>
    <lineage>
        <taxon>Eukaryota</taxon>
        <taxon>Metazoa</taxon>
        <taxon>Ecdysozoa</taxon>
        <taxon>Arthropoda</taxon>
        <taxon>Hexapoda</taxon>
        <taxon>Insecta</taxon>
        <taxon>Pterygota</taxon>
        <taxon>Neoptera</taxon>
        <taxon>Endopterygota</taxon>
        <taxon>Hymenoptera</taxon>
        <taxon>Apocrita</taxon>
        <taxon>Aculeata</taxon>
        <taxon>Apoidea</taxon>
        <taxon>Anthophila</taxon>
        <taxon>Halictidae</taxon>
        <taxon>Rophitinae</taxon>
        <taxon>Dufourea</taxon>
    </lineage>
</organism>
<proteinExistence type="predicted"/>
<dbReference type="Proteomes" id="UP000076502">
    <property type="component" value="Unassembled WGS sequence"/>
</dbReference>
<dbReference type="EMBL" id="KQ434773">
    <property type="protein sequence ID" value="KZC04019.1"/>
    <property type="molecule type" value="Genomic_DNA"/>
</dbReference>
<evidence type="ECO:0000313" key="2">
    <source>
        <dbReference type="Proteomes" id="UP000076502"/>
    </source>
</evidence>
<name>A0A154NWG4_DUFNO</name>
<keyword evidence="2" id="KW-1185">Reference proteome</keyword>
<protein>
    <submittedName>
        <fullName evidence="1">Uncharacterized protein</fullName>
    </submittedName>
</protein>
<reference evidence="1 2" key="1">
    <citation type="submission" date="2015-07" db="EMBL/GenBank/DDBJ databases">
        <title>The genome of Dufourea novaeangliae.</title>
        <authorList>
            <person name="Pan H."/>
            <person name="Kapheim K."/>
        </authorList>
    </citation>
    <scope>NUCLEOTIDE SEQUENCE [LARGE SCALE GENOMIC DNA]</scope>
    <source>
        <strain evidence="1">0120121106</strain>
        <tissue evidence="1">Whole body</tissue>
    </source>
</reference>
<sequence length="66" mass="7402">MLTDQRSGGERCFPANVFECEFGSASSTPSLTSLPDTVIDYRVHTNTEIKEETWNARPNVRLIIVT</sequence>